<evidence type="ECO:0000256" key="2">
    <source>
        <dbReference type="ARBA" id="ARBA00022840"/>
    </source>
</evidence>
<gene>
    <name evidence="4" type="ORF">A5760_23040</name>
</gene>
<keyword evidence="1" id="KW-0547">Nucleotide-binding</keyword>
<dbReference type="PROSITE" id="PS50043">
    <property type="entry name" value="HTH_LUXR_2"/>
    <property type="match status" value="1"/>
</dbReference>
<dbReference type="Pfam" id="PF00196">
    <property type="entry name" value="GerE"/>
    <property type="match status" value="1"/>
</dbReference>
<dbReference type="GO" id="GO:0005524">
    <property type="term" value="F:ATP binding"/>
    <property type="evidence" value="ECO:0007669"/>
    <property type="project" value="UniProtKB-KW"/>
</dbReference>
<feature type="domain" description="HTH luxR-type" evidence="3">
    <location>
        <begin position="822"/>
        <end position="884"/>
    </location>
</feature>
<dbReference type="GO" id="GO:0003677">
    <property type="term" value="F:DNA binding"/>
    <property type="evidence" value="ECO:0007669"/>
    <property type="project" value="InterPro"/>
</dbReference>
<dbReference type="PANTHER" id="PTHR16305:SF35">
    <property type="entry name" value="TRANSCRIPTIONAL ACTIVATOR DOMAIN"/>
    <property type="match status" value="1"/>
</dbReference>
<dbReference type="PRINTS" id="PR00038">
    <property type="entry name" value="HTHLUXR"/>
</dbReference>
<sequence>MGGESRALVVHGEAGVGKTALLDYLAERASGFRVEQVAGCQSEMELVFAGLHQLCAPMLDGVDRLPDPQRHALRTAFGMSSGPAPDQFLIGLAALGLLSDAAEEQPLLCLIDDVQWLDRASAQALAFVGRRLGAESVGLVFGVRELDQDLGGMPDLPVGGLPAAEAATLLDSALPGPLDPRVRDQIVAETGGNPLALLEVPRSLTPAELAGGYGLPDVARVSVGMEETFRTRVEALPYETRRLLLLAAADPTGDSAMIWQAAARLGIPREAARPAADAGLAVFGSRVRFRHPLVRSAAYRWASPEDKRLAHGALAEAIDPDTDAERRAWHRAHAVAGPDEDVAAELERSADQAQARGGLAAAAAFLERAHVLTGDPAKRAERALAAASAKAQVGDLAAAQELLIATEAGPLSDFQQARAEMVRAQIAFVANRGSDAPPLLLKAARRLAGIDRDLSRATYLESLSAAVIVEGLAVGGAVVEVAHAMTTAPPPAHEPRPHDLLLDGMSAWYCDGYAAAVPLFRRALVGFESGLDNNEFRWLWLACLAAIAVWDDDSWDRLSQRHVRLSRSSGALSEIPLALTLRTLMLVFIGDFAAAAPLIEELQAAVQATGVRLAPFGAMGLTAYRGDPTPALALIEATQKDSARRGEGIAVVADWAQAALNNGIGNYQEAMIAAQRSVYQDGTLGSPPWALLELVEAAVRAGMPETAADALQRLTEQTSVCRTDWAVAVEARSRALLSEGEVAEGLYRRAIDHFGRTRVRAGLARAHLLYGEWLRRERRRTDAREQLRTAHSMLEAIGMQAFAQRARRELFATGETARKRSVIVSDRELTAQELQIARMARDGLSNPEIGTRLFISARTVQYHLRKVFAKLDITSRSQLDRVLP</sequence>
<organism evidence="4 5">
    <name type="scientific">Mycobacterium colombiense</name>
    <dbReference type="NCBI Taxonomy" id="339268"/>
    <lineage>
        <taxon>Bacteria</taxon>
        <taxon>Bacillati</taxon>
        <taxon>Actinomycetota</taxon>
        <taxon>Actinomycetes</taxon>
        <taxon>Mycobacteriales</taxon>
        <taxon>Mycobacteriaceae</taxon>
        <taxon>Mycobacterium</taxon>
        <taxon>Mycobacterium avium complex (MAC)</taxon>
    </lineage>
</organism>
<dbReference type="EMBL" id="LZSX01000003">
    <property type="protein sequence ID" value="OBB89168.1"/>
    <property type="molecule type" value="Genomic_DNA"/>
</dbReference>
<dbReference type="AlphaFoldDB" id="A0A1A0W0Z5"/>
<dbReference type="GO" id="GO:0006355">
    <property type="term" value="P:regulation of DNA-templated transcription"/>
    <property type="evidence" value="ECO:0007669"/>
    <property type="project" value="InterPro"/>
</dbReference>
<dbReference type="InterPro" id="IPR016032">
    <property type="entry name" value="Sig_transdc_resp-reg_C-effctor"/>
</dbReference>
<dbReference type="PANTHER" id="PTHR16305">
    <property type="entry name" value="TESTICULAR SOLUBLE ADENYLYL CYCLASE"/>
    <property type="match status" value="1"/>
</dbReference>
<keyword evidence="2" id="KW-0067">ATP-binding</keyword>
<dbReference type="InterPro" id="IPR027417">
    <property type="entry name" value="P-loop_NTPase"/>
</dbReference>
<dbReference type="SMART" id="SM00421">
    <property type="entry name" value="HTH_LUXR"/>
    <property type="match status" value="1"/>
</dbReference>
<dbReference type="InterPro" id="IPR036388">
    <property type="entry name" value="WH-like_DNA-bd_sf"/>
</dbReference>
<dbReference type="Pfam" id="PF13191">
    <property type="entry name" value="AAA_16"/>
    <property type="match status" value="1"/>
</dbReference>
<dbReference type="SUPFAM" id="SSF46894">
    <property type="entry name" value="C-terminal effector domain of the bipartite response regulators"/>
    <property type="match status" value="1"/>
</dbReference>
<dbReference type="CDD" id="cd06170">
    <property type="entry name" value="LuxR_C_like"/>
    <property type="match status" value="1"/>
</dbReference>
<name>A0A1A0W0Z5_9MYCO</name>
<dbReference type="SUPFAM" id="SSF52540">
    <property type="entry name" value="P-loop containing nucleoside triphosphate hydrolases"/>
    <property type="match status" value="2"/>
</dbReference>
<evidence type="ECO:0000313" key="5">
    <source>
        <dbReference type="Proteomes" id="UP000091914"/>
    </source>
</evidence>
<evidence type="ECO:0000256" key="1">
    <source>
        <dbReference type="ARBA" id="ARBA00022741"/>
    </source>
</evidence>
<dbReference type="InterPro" id="IPR000792">
    <property type="entry name" value="Tscrpt_reg_LuxR_C"/>
</dbReference>
<dbReference type="GO" id="GO:0004016">
    <property type="term" value="F:adenylate cyclase activity"/>
    <property type="evidence" value="ECO:0007669"/>
    <property type="project" value="TreeGrafter"/>
</dbReference>
<evidence type="ECO:0000259" key="3">
    <source>
        <dbReference type="PROSITE" id="PS50043"/>
    </source>
</evidence>
<comment type="caution">
    <text evidence="4">The sequence shown here is derived from an EMBL/GenBank/DDBJ whole genome shotgun (WGS) entry which is preliminary data.</text>
</comment>
<proteinExistence type="predicted"/>
<evidence type="ECO:0000313" key="4">
    <source>
        <dbReference type="EMBL" id="OBB89168.1"/>
    </source>
</evidence>
<reference evidence="4 5" key="1">
    <citation type="submission" date="2016-06" db="EMBL/GenBank/DDBJ databases">
        <authorList>
            <person name="Kjaerup R.B."/>
            <person name="Dalgaard T.S."/>
            <person name="Juul-Madsen H.R."/>
        </authorList>
    </citation>
    <scope>NUCLEOTIDE SEQUENCE [LARGE SCALE GENOMIC DNA]</scope>
    <source>
        <strain evidence="4 5">852002-51834_SCH5396731</strain>
    </source>
</reference>
<dbReference type="Proteomes" id="UP000091914">
    <property type="component" value="Unassembled WGS sequence"/>
</dbReference>
<dbReference type="InterPro" id="IPR041664">
    <property type="entry name" value="AAA_16"/>
</dbReference>
<accession>A0A1A0W0Z5</accession>
<protein>
    <submittedName>
        <fullName evidence="4">LuxR family transcriptional regulator</fullName>
    </submittedName>
</protein>
<dbReference type="GO" id="GO:0005737">
    <property type="term" value="C:cytoplasm"/>
    <property type="evidence" value="ECO:0007669"/>
    <property type="project" value="TreeGrafter"/>
</dbReference>
<dbReference type="Gene3D" id="1.10.10.10">
    <property type="entry name" value="Winged helix-like DNA-binding domain superfamily/Winged helix DNA-binding domain"/>
    <property type="match status" value="1"/>
</dbReference>